<dbReference type="PANTHER" id="PTHR42928">
    <property type="entry name" value="TRICARBOXYLATE-BINDING PROTEIN"/>
    <property type="match status" value="1"/>
</dbReference>
<dbReference type="STRING" id="1499967.U27_02849"/>
<dbReference type="Gene3D" id="3.40.190.10">
    <property type="entry name" value="Periplasmic binding protein-like II"/>
    <property type="match status" value="1"/>
</dbReference>
<evidence type="ECO:0000313" key="4">
    <source>
        <dbReference type="Proteomes" id="UP000030661"/>
    </source>
</evidence>
<dbReference type="CDD" id="cd07012">
    <property type="entry name" value="PBP2_Bug_TTT"/>
    <property type="match status" value="1"/>
</dbReference>
<dbReference type="Gene3D" id="3.40.190.150">
    <property type="entry name" value="Bordetella uptake gene, domain 1"/>
    <property type="match status" value="1"/>
</dbReference>
<sequence length="325" mass="34903">MKKSLLVMLVCLLTLSFSFTGLVQAKDFPTKPISIVCPWAAGGGTDRTARFIAEQLSARLGQPVNVINKTGGAGAVGFSAGATAKADGYTLTNLTFEINTLKYLGYSDLTPQDYTPIIQFNEDASAVIVHAESAYATVKDLLEDIKAKPEGTFTFSGSSIGSVWDLARVGMLTGYGVDLNKVKYVPSQGAAPAITELLGKHIDVITCSYPEAASQVEAGALKALAVMADERNPQFDQIPTLKEQGIDFSYGTWRGFALPKNADADAAKVLIEAFQDIVASEEFKAFMAKNGFGIKVRVGDEFMQFMMDQFNGLDEIIKLAGYGQQ</sequence>
<feature type="chain" id="PRO_5001755304" evidence="2">
    <location>
        <begin position="26"/>
        <end position="325"/>
    </location>
</feature>
<keyword evidence="4" id="KW-1185">Reference proteome</keyword>
<dbReference type="Proteomes" id="UP000030661">
    <property type="component" value="Unassembled WGS sequence"/>
</dbReference>
<accession>A0A081BU83</accession>
<organism evidence="3">
    <name type="scientific">Vecturithrix granuli</name>
    <dbReference type="NCBI Taxonomy" id="1499967"/>
    <lineage>
        <taxon>Bacteria</taxon>
        <taxon>Candidatus Moduliflexota</taxon>
        <taxon>Candidatus Vecturitrichia</taxon>
        <taxon>Candidatus Vecturitrichales</taxon>
        <taxon>Candidatus Vecturitrichaceae</taxon>
        <taxon>Candidatus Vecturithrix</taxon>
    </lineage>
</organism>
<evidence type="ECO:0000313" key="3">
    <source>
        <dbReference type="EMBL" id="GAK55888.1"/>
    </source>
</evidence>
<dbReference type="Pfam" id="PF03401">
    <property type="entry name" value="TctC"/>
    <property type="match status" value="1"/>
</dbReference>
<proteinExistence type="inferred from homology"/>
<evidence type="ECO:0000256" key="2">
    <source>
        <dbReference type="SAM" id="SignalP"/>
    </source>
</evidence>
<dbReference type="PIRSF" id="PIRSF017082">
    <property type="entry name" value="YflP"/>
    <property type="match status" value="1"/>
</dbReference>
<dbReference type="AlphaFoldDB" id="A0A081BU83"/>
<dbReference type="InterPro" id="IPR042100">
    <property type="entry name" value="Bug_dom1"/>
</dbReference>
<protein>
    <submittedName>
        <fullName evidence="3">Uncharacterized protein UPF0065</fullName>
    </submittedName>
</protein>
<reference evidence="3" key="1">
    <citation type="journal article" date="2015" name="PeerJ">
        <title>First genomic representation of candidate bacterial phylum KSB3 points to enhanced environmental sensing as a trigger of wastewater bulking.</title>
        <authorList>
            <person name="Sekiguchi Y."/>
            <person name="Ohashi A."/>
            <person name="Parks D.H."/>
            <person name="Yamauchi T."/>
            <person name="Tyson G.W."/>
            <person name="Hugenholtz P."/>
        </authorList>
    </citation>
    <scope>NUCLEOTIDE SEQUENCE [LARGE SCALE GENOMIC DNA]</scope>
</reference>
<dbReference type="SUPFAM" id="SSF53850">
    <property type="entry name" value="Periplasmic binding protein-like II"/>
    <property type="match status" value="1"/>
</dbReference>
<dbReference type="HOGENOM" id="CLU_045683_1_1_0"/>
<dbReference type="eggNOG" id="COG3181">
    <property type="taxonomic scope" value="Bacteria"/>
</dbReference>
<dbReference type="PANTHER" id="PTHR42928:SF5">
    <property type="entry name" value="BLR1237 PROTEIN"/>
    <property type="match status" value="1"/>
</dbReference>
<evidence type="ECO:0000256" key="1">
    <source>
        <dbReference type="ARBA" id="ARBA00006987"/>
    </source>
</evidence>
<dbReference type="InterPro" id="IPR005064">
    <property type="entry name" value="BUG"/>
</dbReference>
<gene>
    <name evidence="3" type="ORF">U27_02849</name>
</gene>
<name>A0A081BU83_VECG1</name>
<dbReference type="EMBL" id="DF820464">
    <property type="protein sequence ID" value="GAK55888.1"/>
    <property type="molecule type" value="Genomic_DNA"/>
</dbReference>
<comment type="similarity">
    <text evidence="1">Belongs to the UPF0065 (bug) family.</text>
</comment>
<feature type="signal peptide" evidence="2">
    <location>
        <begin position="1"/>
        <end position="25"/>
    </location>
</feature>
<keyword evidence="2" id="KW-0732">Signal</keyword>